<keyword evidence="5" id="KW-0175">Coiled coil</keyword>
<dbReference type="EMBL" id="JAGIZA010000031">
    <property type="protein sequence ID" value="MBP0496248.1"/>
    <property type="molecule type" value="Genomic_DNA"/>
</dbReference>
<proteinExistence type="predicted"/>
<keyword evidence="4 7" id="KW-0472">Membrane</keyword>
<keyword evidence="10" id="KW-1185">Reference proteome</keyword>
<dbReference type="InterPro" id="IPR050739">
    <property type="entry name" value="MFP"/>
</dbReference>
<feature type="domain" description="PilZ" evidence="8">
    <location>
        <begin position="29"/>
        <end position="122"/>
    </location>
</feature>
<protein>
    <submittedName>
        <fullName evidence="9">HlyD family efflux transporter periplasmic adaptor subunit</fullName>
    </submittedName>
</protein>
<evidence type="ECO:0000256" key="2">
    <source>
        <dbReference type="ARBA" id="ARBA00022692"/>
    </source>
</evidence>
<keyword evidence="3 7" id="KW-1133">Transmembrane helix</keyword>
<evidence type="ECO:0000313" key="10">
    <source>
        <dbReference type="Proteomes" id="UP000677537"/>
    </source>
</evidence>
<sequence>MTAIGPETRFAGRSPVPQAFTALQSPSGNRRHPRVRLSARLEMAGDVYAVRDWSLGGAALDENGPPARPGDLLNARLLIGDPNVLAAVQLRARILRVRDGRAVACEFCDMAAEDSRLLDQLTQIWLGGRDVVTVPAALPAPPGAVPGRRLPGLRMPRLGLPALLALGFGLLLLGGGWVASQRMAVYSDFAAVAQPMRVLRAPQAGNLPPLELRPGTALRQGQALVALAPVVPPQVQADLAPRLQAAEARLRELEEERAQARAGFETFRLRSEATLRAAVAARQLSERQVATQERILQRFEALARHGILSQVRADQEEVLLLTLRRGLAEAQSAEAAARHGLNDALGGRFTSDGRPTQRSPEDIEREARGVVATRDELRSTLAGLTAPVPLRSPCDCTVVQVTSAGGAFVSEGEVLLGLAERGASGPVEIDALVPSGRMAFLRQGQAVRVQMAGSPDPVTGRIAAMNLNAENAGRIGLPDNLRSLKPYGLVTVALDAPAAGRTGTPALLVAPISIRLLLQQLPGLSWFVTEGRGAAAPHLA</sequence>
<feature type="region of interest" description="Disordered" evidence="6">
    <location>
        <begin position="344"/>
        <end position="363"/>
    </location>
</feature>
<evidence type="ECO:0000256" key="6">
    <source>
        <dbReference type="SAM" id="MobiDB-lite"/>
    </source>
</evidence>
<gene>
    <name evidence="9" type="ORF">J5Y10_25920</name>
</gene>
<feature type="region of interest" description="Disordered" evidence="6">
    <location>
        <begin position="1"/>
        <end position="33"/>
    </location>
</feature>
<dbReference type="GO" id="GO:0016020">
    <property type="term" value="C:membrane"/>
    <property type="evidence" value="ECO:0007669"/>
    <property type="project" value="UniProtKB-SubCell"/>
</dbReference>
<comment type="caution">
    <text evidence="9">The sequence shown here is derived from an EMBL/GenBank/DDBJ whole genome shotgun (WGS) entry which is preliminary data.</text>
</comment>
<dbReference type="AlphaFoldDB" id="A0A940MXT4"/>
<keyword evidence="2 7" id="KW-0812">Transmembrane</keyword>
<organism evidence="9 10">
    <name type="scientific">Roseomonas indoligenes</name>
    <dbReference type="NCBI Taxonomy" id="2820811"/>
    <lineage>
        <taxon>Bacteria</taxon>
        <taxon>Pseudomonadati</taxon>
        <taxon>Pseudomonadota</taxon>
        <taxon>Alphaproteobacteria</taxon>
        <taxon>Acetobacterales</taxon>
        <taxon>Roseomonadaceae</taxon>
        <taxon>Roseomonas</taxon>
    </lineage>
</organism>
<name>A0A940MXT4_9PROT</name>
<dbReference type="Proteomes" id="UP000677537">
    <property type="component" value="Unassembled WGS sequence"/>
</dbReference>
<dbReference type="Pfam" id="PF07238">
    <property type="entry name" value="PilZ"/>
    <property type="match status" value="1"/>
</dbReference>
<evidence type="ECO:0000256" key="5">
    <source>
        <dbReference type="SAM" id="Coils"/>
    </source>
</evidence>
<dbReference type="Gene3D" id="2.40.10.220">
    <property type="entry name" value="predicted glycosyltransferase like domains"/>
    <property type="match status" value="1"/>
</dbReference>
<accession>A0A940MXT4</accession>
<evidence type="ECO:0000313" key="9">
    <source>
        <dbReference type="EMBL" id="MBP0496248.1"/>
    </source>
</evidence>
<evidence type="ECO:0000256" key="7">
    <source>
        <dbReference type="SAM" id="Phobius"/>
    </source>
</evidence>
<dbReference type="InterPro" id="IPR009875">
    <property type="entry name" value="PilZ_domain"/>
</dbReference>
<feature type="coiled-coil region" evidence="5">
    <location>
        <begin position="236"/>
        <end position="270"/>
    </location>
</feature>
<evidence type="ECO:0000256" key="4">
    <source>
        <dbReference type="ARBA" id="ARBA00023136"/>
    </source>
</evidence>
<reference evidence="9" key="1">
    <citation type="submission" date="2021-03" db="EMBL/GenBank/DDBJ databases">
        <authorList>
            <person name="So Y."/>
        </authorList>
    </citation>
    <scope>NUCLEOTIDE SEQUENCE</scope>
    <source>
        <strain evidence="9">SG15</strain>
    </source>
</reference>
<dbReference type="PANTHER" id="PTHR30386:SF26">
    <property type="entry name" value="TRANSPORT PROTEIN COMB"/>
    <property type="match status" value="1"/>
</dbReference>
<evidence type="ECO:0000256" key="3">
    <source>
        <dbReference type="ARBA" id="ARBA00022989"/>
    </source>
</evidence>
<dbReference type="PANTHER" id="PTHR30386">
    <property type="entry name" value="MEMBRANE FUSION SUBUNIT OF EMRAB-TOLC MULTIDRUG EFFLUX PUMP"/>
    <property type="match status" value="1"/>
</dbReference>
<feature type="transmembrane region" description="Helical" evidence="7">
    <location>
        <begin position="158"/>
        <end position="179"/>
    </location>
</feature>
<dbReference type="GO" id="GO:0035438">
    <property type="term" value="F:cyclic-di-GMP binding"/>
    <property type="evidence" value="ECO:0007669"/>
    <property type="project" value="InterPro"/>
</dbReference>
<evidence type="ECO:0000259" key="8">
    <source>
        <dbReference type="Pfam" id="PF07238"/>
    </source>
</evidence>
<evidence type="ECO:0000256" key="1">
    <source>
        <dbReference type="ARBA" id="ARBA00004167"/>
    </source>
</evidence>
<comment type="subcellular location">
    <subcellularLocation>
        <location evidence="1">Membrane</location>
        <topology evidence="1">Single-pass membrane protein</topology>
    </subcellularLocation>
</comment>